<evidence type="ECO:0000256" key="6">
    <source>
        <dbReference type="ARBA" id="ARBA00023242"/>
    </source>
</evidence>
<dbReference type="Ensembl" id="ENSECRT00000000584.1">
    <property type="protein sequence ID" value="ENSECRP00000000571.1"/>
    <property type="gene ID" value="ENSECRG00000000339.1"/>
</dbReference>
<dbReference type="GO" id="GO:0000981">
    <property type="term" value="F:DNA-binding transcription factor activity, RNA polymerase II-specific"/>
    <property type="evidence" value="ECO:0007669"/>
    <property type="project" value="TreeGrafter"/>
</dbReference>
<dbReference type="InterPro" id="IPR023082">
    <property type="entry name" value="Homeo_prospero_dom"/>
</dbReference>
<dbReference type="PANTHER" id="PTHR12198">
    <property type="entry name" value="HOMEOBOX PROTEIN PROSPERO/PROX-1/CEH-26"/>
    <property type="match status" value="1"/>
</dbReference>
<organism evidence="9 10">
    <name type="scientific">Erpetoichthys calabaricus</name>
    <name type="common">Rope fish</name>
    <name type="synonym">Calamoichthys calabaricus</name>
    <dbReference type="NCBI Taxonomy" id="27687"/>
    <lineage>
        <taxon>Eukaryota</taxon>
        <taxon>Metazoa</taxon>
        <taxon>Chordata</taxon>
        <taxon>Craniata</taxon>
        <taxon>Vertebrata</taxon>
        <taxon>Euteleostomi</taxon>
        <taxon>Actinopterygii</taxon>
        <taxon>Polypteriformes</taxon>
        <taxon>Polypteridae</taxon>
        <taxon>Erpetoichthys</taxon>
    </lineage>
</organism>
<dbReference type="GO" id="GO:0000978">
    <property type="term" value="F:RNA polymerase II cis-regulatory region sequence-specific DNA binding"/>
    <property type="evidence" value="ECO:0007669"/>
    <property type="project" value="TreeGrafter"/>
</dbReference>
<evidence type="ECO:0000313" key="9">
    <source>
        <dbReference type="Ensembl" id="ENSECRP00000000571.1"/>
    </source>
</evidence>
<reference evidence="9" key="1">
    <citation type="submission" date="2021-06" db="EMBL/GenBank/DDBJ databases">
        <authorList>
            <consortium name="Wellcome Sanger Institute Data Sharing"/>
        </authorList>
    </citation>
    <scope>NUCLEOTIDE SEQUENCE [LARGE SCALE GENOMIC DNA]</scope>
</reference>
<dbReference type="GO" id="GO:0048646">
    <property type="term" value="P:anatomical structure formation involved in morphogenesis"/>
    <property type="evidence" value="ECO:0007669"/>
    <property type="project" value="UniProtKB-ARBA"/>
</dbReference>
<feature type="domain" description="Prospero" evidence="8">
    <location>
        <begin position="469"/>
        <end position="627"/>
    </location>
</feature>
<reference evidence="9" key="3">
    <citation type="submission" date="2025-09" db="UniProtKB">
        <authorList>
            <consortium name="Ensembl"/>
        </authorList>
    </citation>
    <scope>IDENTIFICATION</scope>
</reference>
<dbReference type="AlphaFoldDB" id="A0A8C4RDN2"/>
<dbReference type="Pfam" id="PF05044">
    <property type="entry name" value="HPD"/>
    <property type="match status" value="1"/>
</dbReference>
<keyword evidence="5" id="KW-0804">Transcription</keyword>
<feature type="region of interest" description="Disordered" evidence="7">
    <location>
        <begin position="193"/>
        <end position="223"/>
    </location>
</feature>
<dbReference type="GO" id="GO:0070365">
    <property type="term" value="P:hepatocyte differentiation"/>
    <property type="evidence" value="ECO:0007669"/>
    <property type="project" value="UniProtKB-ARBA"/>
</dbReference>
<dbReference type="GO" id="GO:0060042">
    <property type="term" value="P:retina morphogenesis in camera-type eye"/>
    <property type="evidence" value="ECO:0007669"/>
    <property type="project" value="UniProtKB-ARBA"/>
</dbReference>
<dbReference type="FunFam" id="1.10.10.500:FF:000001">
    <property type="entry name" value="Prospero homeobox protein 1"/>
    <property type="match status" value="1"/>
</dbReference>
<keyword evidence="10" id="KW-1185">Reference proteome</keyword>
<evidence type="ECO:0000256" key="3">
    <source>
        <dbReference type="ARBA" id="ARBA00023125"/>
    </source>
</evidence>
<dbReference type="PANTHER" id="PTHR12198:SF0">
    <property type="entry name" value="HOMEOBOX PROTEIN PROSPERO"/>
    <property type="match status" value="1"/>
</dbReference>
<feature type="compositionally biased region" description="Basic and acidic residues" evidence="7">
    <location>
        <begin position="140"/>
        <end position="164"/>
    </location>
</feature>
<dbReference type="GeneTree" id="ENSGT00940000154790"/>
<dbReference type="GO" id="GO:0031016">
    <property type="term" value="P:pancreas development"/>
    <property type="evidence" value="ECO:0007669"/>
    <property type="project" value="UniProtKB-ARBA"/>
</dbReference>
<dbReference type="SUPFAM" id="SSF46689">
    <property type="entry name" value="Homeodomain-like"/>
    <property type="match status" value="1"/>
</dbReference>
<dbReference type="PROSITE" id="PS51818">
    <property type="entry name" value="HOMEO_PROSPERO"/>
    <property type="match status" value="1"/>
</dbReference>
<protein>
    <submittedName>
        <fullName evidence="9">Prospero homeobox protein 1-like</fullName>
    </submittedName>
</protein>
<feature type="region of interest" description="Disordered" evidence="7">
    <location>
        <begin position="348"/>
        <end position="368"/>
    </location>
</feature>
<dbReference type="InterPro" id="IPR009057">
    <property type="entry name" value="Homeodomain-like_sf"/>
</dbReference>
<evidence type="ECO:0000256" key="1">
    <source>
        <dbReference type="ARBA" id="ARBA00004123"/>
    </source>
</evidence>
<dbReference type="GO" id="GO:0005634">
    <property type="term" value="C:nucleus"/>
    <property type="evidence" value="ECO:0007669"/>
    <property type="project" value="UniProtKB-SubCell"/>
</dbReference>
<evidence type="ECO:0000313" key="10">
    <source>
        <dbReference type="Proteomes" id="UP000694620"/>
    </source>
</evidence>
<comment type="subcellular location">
    <subcellularLocation>
        <location evidence="1">Nucleus</location>
    </subcellularLocation>
</comment>
<sequence length="629" mass="71370">MDCTDEQSLGESSHKFHYRLYNNPRKFKPFEETAPFSMPTGSIISRLLKTASSTSHVQEGGAIEQPFDDINTEGDGSAAASPGNSPDHPSSPIEYMRVKRARIESIIRSMGSSPAQDLNVTSGESGAHSCSTERGWSAVDRSEMKTTQEHPKPKIKKEGRQHEKRELKTQLDNMREQLLQLQEKVYHLYNGALDDDEDSDETIREQSAQTEESSIGRAPSPYIGMDLNRETAYQGSKFKDLLTAGDVEKEYEHPWVSLEGQKLADALKEELSTVVAQVIDTVVKMFSPYHQHQARFEPQHGPIMSAPAFQSPHQNHLHHSHMVPCRNRDFMFDQVEALPLVVRKSMDSHGPISRGHHQTSKDSILGSPFQHPLPIPLVHYTMQRMFASATAASAARGIPPCKDRMSPDAYLEMTSLSTQLSSHHSSQQHPYPSMHLLSTLDGMSPGMPKMKPDTSGFQESGEPSLYLTSSAISFYHLKKAKLMFFYTRYPSSNTLKIYFPDVKFNRCITSQLIKWFSNFREFFYIQMEKFARQAISEGVTSPEKLSINRESELFRVLNLHYNKSNDFEVPDRFLEVSQVTLREFFSAIHGNKDSDPSWKKAIYKVICKLDSEVPEFFKSPNCLQDISRE</sequence>
<evidence type="ECO:0000256" key="7">
    <source>
        <dbReference type="SAM" id="MobiDB-lite"/>
    </source>
</evidence>
<feature type="region of interest" description="Disordered" evidence="7">
    <location>
        <begin position="66"/>
        <end position="93"/>
    </location>
</feature>
<dbReference type="GO" id="GO:0005737">
    <property type="term" value="C:cytoplasm"/>
    <property type="evidence" value="ECO:0007669"/>
    <property type="project" value="UniProtKB-ARBA"/>
</dbReference>
<dbReference type="GO" id="GO:0001945">
    <property type="term" value="P:lymph vessel development"/>
    <property type="evidence" value="ECO:0007669"/>
    <property type="project" value="UniProtKB-ARBA"/>
</dbReference>
<keyword evidence="6" id="KW-0539">Nucleus</keyword>
<dbReference type="InterPro" id="IPR037131">
    <property type="entry name" value="Homeo_prospero_dom_sf"/>
</dbReference>
<dbReference type="InterPro" id="IPR039350">
    <property type="entry name" value="Prospero_homeodomain"/>
</dbReference>
<dbReference type="Proteomes" id="UP000694620">
    <property type="component" value="Chromosome 1"/>
</dbReference>
<dbReference type="Gene3D" id="1.10.10.500">
    <property type="entry name" value="Homeo-prospero domain"/>
    <property type="match status" value="1"/>
</dbReference>
<keyword evidence="4" id="KW-0371">Homeobox</keyword>
<name>A0A8C4RDN2_ERPCA</name>
<dbReference type="GO" id="GO:0070309">
    <property type="term" value="P:lens fiber cell morphogenesis"/>
    <property type="evidence" value="ECO:0007669"/>
    <property type="project" value="UniProtKB-ARBA"/>
</dbReference>
<proteinExistence type="predicted"/>
<dbReference type="GO" id="GO:0048598">
    <property type="term" value="P:embryonic morphogenesis"/>
    <property type="evidence" value="ECO:0007669"/>
    <property type="project" value="UniProtKB-ARBA"/>
</dbReference>
<evidence type="ECO:0000259" key="8">
    <source>
        <dbReference type="PROSITE" id="PS51818"/>
    </source>
</evidence>
<keyword evidence="2" id="KW-0805">Transcription regulation</keyword>
<reference evidence="9" key="2">
    <citation type="submission" date="2025-08" db="UniProtKB">
        <authorList>
            <consortium name="Ensembl"/>
        </authorList>
    </citation>
    <scope>IDENTIFICATION</scope>
</reference>
<keyword evidence="3" id="KW-0238">DNA-binding</keyword>
<evidence type="ECO:0000256" key="5">
    <source>
        <dbReference type="ARBA" id="ARBA00023163"/>
    </source>
</evidence>
<accession>A0A8C4RDN2</accession>
<feature type="region of interest" description="Disordered" evidence="7">
    <location>
        <begin position="112"/>
        <end position="164"/>
    </location>
</feature>
<feature type="compositionally biased region" description="Polar residues" evidence="7">
    <location>
        <begin position="112"/>
        <end position="134"/>
    </location>
</feature>
<dbReference type="GO" id="GO:0035295">
    <property type="term" value="P:tube development"/>
    <property type="evidence" value="ECO:0007669"/>
    <property type="project" value="UniProtKB-ARBA"/>
</dbReference>
<evidence type="ECO:0000256" key="2">
    <source>
        <dbReference type="ARBA" id="ARBA00023015"/>
    </source>
</evidence>
<dbReference type="GO" id="GO:0007417">
    <property type="term" value="P:central nervous system development"/>
    <property type="evidence" value="ECO:0007669"/>
    <property type="project" value="UniProtKB-ARBA"/>
</dbReference>
<evidence type="ECO:0000256" key="4">
    <source>
        <dbReference type="ARBA" id="ARBA00023155"/>
    </source>
</evidence>